<reference evidence="3" key="1">
    <citation type="submission" date="2016-10" db="EMBL/GenBank/DDBJ databases">
        <authorList>
            <person name="de Groot N.N."/>
        </authorList>
    </citation>
    <scope>NUCLEOTIDE SEQUENCE [LARGE SCALE GENOMIC DNA]</scope>
    <source>
        <strain evidence="3">10nlg</strain>
    </source>
</reference>
<organism evidence="2 3">
    <name type="scientific">Salisediminibacterium halotolerans</name>
    <dbReference type="NCBI Taxonomy" id="517425"/>
    <lineage>
        <taxon>Bacteria</taxon>
        <taxon>Bacillati</taxon>
        <taxon>Bacillota</taxon>
        <taxon>Bacilli</taxon>
        <taxon>Bacillales</taxon>
        <taxon>Bacillaceae</taxon>
        <taxon>Salisediminibacterium</taxon>
    </lineage>
</organism>
<feature type="transmembrane region" description="Helical" evidence="1">
    <location>
        <begin position="6"/>
        <end position="26"/>
    </location>
</feature>
<keyword evidence="3" id="KW-1185">Reference proteome</keyword>
<dbReference type="EMBL" id="FOGV01000007">
    <property type="protein sequence ID" value="SER86361.1"/>
    <property type="molecule type" value="Genomic_DNA"/>
</dbReference>
<evidence type="ECO:0000313" key="3">
    <source>
        <dbReference type="Proteomes" id="UP000199318"/>
    </source>
</evidence>
<dbReference type="STRING" id="1464123.SAMN05444126_10778"/>
<gene>
    <name evidence="2" type="ORF">SAMN05444126_10778</name>
</gene>
<keyword evidence="1" id="KW-1133">Transmembrane helix</keyword>
<keyword evidence="1" id="KW-0812">Transmembrane</keyword>
<protein>
    <submittedName>
        <fullName evidence="2">Uncharacterized protein</fullName>
    </submittedName>
</protein>
<proteinExistence type="predicted"/>
<evidence type="ECO:0000313" key="2">
    <source>
        <dbReference type="EMBL" id="SER86361.1"/>
    </source>
</evidence>
<accession>A0A1H9SN40</accession>
<dbReference type="AlphaFoldDB" id="A0A1H9SN40"/>
<dbReference type="Proteomes" id="UP000199318">
    <property type="component" value="Unassembled WGS sequence"/>
</dbReference>
<keyword evidence="1" id="KW-0472">Membrane</keyword>
<name>A0A1H9SN40_9BACI</name>
<sequence>MKNWHWAIVLLVIGFIGGALYWVWVFSAQ</sequence>
<evidence type="ECO:0000256" key="1">
    <source>
        <dbReference type="SAM" id="Phobius"/>
    </source>
</evidence>
<comment type="caution">
    <text evidence="2">The sequence shown here is derived from an EMBL/GenBank/DDBJ whole genome shotgun (WGS) entry which is preliminary data.</text>
</comment>